<keyword evidence="2" id="KW-1185">Reference proteome</keyword>
<proteinExistence type="predicted"/>
<sequence>MNDTLHDFIAQLERHQAEGRDLGQLLSVDPVRQLALPLNHQTCSQLRAMAQVFQCDEALLASAILAGALRHMQQHLDEDLDALARLAREALDSPCQAASEAI</sequence>
<protein>
    <submittedName>
        <fullName evidence="1">Uncharacterized protein</fullName>
    </submittedName>
</protein>
<accession>A0ABT5IU55</accession>
<evidence type="ECO:0000313" key="2">
    <source>
        <dbReference type="Proteomes" id="UP001219956"/>
    </source>
</evidence>
<gene>
    <name evidence="1" type="ORF">PQU95_02355</name>
</gene>
<comment type="caution">
    <text evidence="1">The sequence shown here is derived from an EMBL/GenBank/DDBJ whole genome shotgun (WGS) entry which is preliminary data.</text>
</comment>
<name>A0ABT5IU55_9NEIS</name>
<reference evidence="1 2" key="1">
    <citation type="submission" date="2023-01" db="EMBL/GenBank/DDBJ databases">
        <title>Novel species of the genus Vogesella isolated from rivers.</title>
        <authorList>
            <person name="Lu H."/>
        </authorList>
    </citation>
    <scope>NUCLEOTIDE SEQUENCE [LARGE SCALE GENOMIC DNA]</scope>
    <source>
        <strain evidence="1 2">DC21W</strain>
    </source>
</reference>
<evidence type="ECO:0000313" key="1">
    <source>
        <dbReference type="EMBL" id="MDC7716064.1"/>
    </source>
</evidence>
<dbReference type="RefSeq" id="WP_144372091.1">
    <property type="nucleotide sequence ID" value="NZ_JAQQLF010000002.1"/>
</dbReference>
<organism evidence="1 2">
    <name type="scientific">Vogesella aquatica</name>
    <dbReference type="NCBI Taxonomy" id="2984206"/>
    <lineage>
        <taxon>Bacteria</taxon>
        <taxon>Pseudomonadati</taxon>
        <taxon>Pseudomonadota</taxon>
        <taxon>Betaproteobacteria</taxon>
        <taxon>Neisseriales</taxon>
        <taxon>Chromobacteriaceae</taxon>
        <taxon>Vogesella</taxon>
    </lineage>
</organism>
<dbReference type="Proteomes" id="UP001219956">
    <property type="component" value="Unassembled WGS sequence"/>
</dbReference>
<dbReference type="EMBL" id="JAQQLF010000002">
    <property type="protein sequence ID" value="MDC7716064.1"/>
    <property type="molecule type" value="Genomic_DNA"/>
</dbReference>